<dbReference type="AlphaFoldDB" id="A0A3L7DB64"/>
<name>A0A3L7DB64_GEOSE</name>
<protein>
    <submittedName>
        <fullName evidence="1">Uncharacterized protein</fullName>
    </submittedName>
</protein>
<gene>
    <name evidence="1" type="ORF">D9548_07895</name>
</gene>
<comment type="caution">
    <text evidence="1">The sequence shown here is derived from an EMBL/GenBank/DDBJ whole genome shotgun (WGS) entry which is preliminary data.</text>
</comment>
<evidence type="ECO:0000313" key="1">
    <source>
        <dbReference type="EMBL" id="RLQ14026.1"/>
    </source>
</evidence>
<accession>A0A3L7DB64</accession>
<evidence type="ECO:0000313" key="2">
    <source>
        <dbReference type="Proteomes" id="UP000266922"/>
    </source>
</evidence>
<reference evidence="1 2" key="1">
    <citation type="submission" date="2018-10" db="EMBL/GenBank/DDBJ databases">
        <title>Geobacillus stearothermophilus in processing lines of powdered infant formula.</title>
        <authorList>
            <person name="Rhee M.S."/>
            <person name="Choi I.-G."/>
            <person name="Cho T.J."/>
            <person name="Park B."/>
        </authorList>
    </citation>
    <scope>NUCLEOTIDE SEQUENCE [LARGE SCALE GENOMIC DNA]</scope>
    <source>
        <strain evidence="1 2">FHS-PPGT130</strain>
    </source>
</reference>
<sequence length="70" mass="7996">MNPDYWRGFNAGMKEAEKKASMAAAQMIAELVEGMKDIPGIGDVLYSRIVDYVNNYKPSWRETDEHKKTV</sequence>
<proteinExistence type="predicted"/>
<dbReference type="EMBL" id="RCTJ01000022">
    <property type="protein sequence ID" value="RLQ14026.1"/>
    <property type="molecule type" value="Genomic_DNA"/>
</dbReference>
<dbReference type="RefSeq" id="WP_121650026.1">
    <property type="nucleotide sequence ID" value="NZ_JAROKV010000003.1"/>
</dbReference>
<dbReference type="Proteomes" id="UP000266922">
    <property type="component" value="Unassembled WGS sequence"/>
</dbReference>
<organism evidence="1 2">
    <name type="scientific">Geobacillus stearothermophilus</name>
    <name type="common">Bacillus stearothermophilus</name>
    <dbReference type="NCBI Taxonomy" id="1422"/>
    <lineage>
        <taxon>Bacteria</taxon>
        <taxon>Bacillati</taxon>
        <taxon>Bacillota</taxon>
        <taxon>Bacilli</taxon>
        <taxon>Bacillales</taxon>
        <taxon>Anoxybacillaceae</taxon>
        <taxon>Geobacillus</taxon>
    </lineage>
</organism>